<dbReference type="eggNOG" id="KOG3017">
    <property type="taxonomic scope" value="Eukaryota"/>
</dbReference>
<accession>J3MAD6</accession>
<keyword evidence="4" id="KW-1185">Reference proteome</keyword>
<name>J3MAD6_ORYBR</name>
<dbReference type="HOGENOM" id="CLU_1350770_0_0_1"/>
<evidence type="ECO:0000256" key="1">
    <source>
        <dbReference type="SAM" id="SignalP"/>
    </source>
</evidence>
<evidence type="ECO:0000313" key="3">
    <source>
        <dbReference type="EnsemblPlants" id="OB05G35600.1"/>
    </source>
</evidence>
<dbReference type="AlphaFoldDB" id="J3MAD6"/>
<dbReference type="PRINTS" id="PR00837">
    <property type="entry name" value="V5TPXLIKE"/>
</dbReference>
<dbReference type="InterPro" id="IPR001283">
    <property type="entry name" value="CRISP-related"/>
</dbReference>
<dbReference type="EnsemblPlants" id="OB05G35600.1">
    <property type="protein sequence ID" value="OB05G35600.1"/>
    <property type="gene ID" value="OB05G35600"/>
</dbReference>
<dbReference type="OrthoDB" id="337038at2759"/>
<dbReference type="KEGG" id="obr:102706480"/>
<dbReference type="GeneID" id="102706480"/>
<dbReference type="Pfam" id="PF00188">
    <property type="entry name" value="CAP"/>
    <property type="match status" value="1"/>
</dbReference>
<dbReference type="InterPro" id="IPR035940">
    <property type="entry name" value="CAP_sf"/>
</dbReference>
<feature type="signal peptide" evidence="1">
    <location>
        <begin position="1"/>
        <end position="19"/>
    </location>
</feature>
<dbReference type="FunFam" id="3.40.33.10:FF:000004">
    <property type="entry name" value="CAP, cysteine-rich secretory protein, antigen 5"/>
    <property type="match status" value="1"/>
</dbReference>
<dbReference type="PANTHER" id="PTHR10334">
    <property type="entry name" value="CYSTEINE-RICH SECRETORY PROTEIN-RELATED"/>
    <property type="match status" value="1"/>
</dbReference>
<proteinExistence type="predicted"/>
<feature type="domain" description="SCP" evidence="2">
    <location>
        <begin position="58"/>
        <end position="187"/>
    </location>
</feature>
<dbReference type="InterPro" id="IPR014044">
    <property type="entry name" value="CAP_dom"/>
</dbReference>
<organism evidence="3">
    <name type="scientific">Oryza brachyantha</name>
    <name type="common">malo sina</name>
    <dbReference type="NCBI Taxonomy" id="4533"/>
    <lineage>
        <taxon>Eukaryota</taxon>
        <taxon>Viridiplantae</taxon>
        <taxon>Streptophyta</taxon>
        <taxon>Embryophyta</taxon>
        <taxon>Tracheophyta</taxon>
        <taxon>Spermatophyta</taxon>
        <taxon>Magnoliopsida</taxon>
        <taxon>Liliopsida</taxon>
        <taxon>Poales</taxon>
        <taxon>Poaceae</taxon>
        <taxon>BOP clade</taxon>
        <taxon>Oryzoideae</taxon>
        <taxon>Oryzeae</taxon>
        <taxon>Oryzinae</taxon>
        <taxon>Oryza</taxon>
    </lineage>
</organism>
<dbReference type="OMA" id="GDAMSQQ"/>
<feature type="chain" id="PRO_5003774560" description="SCP domain-containing protein" evidence="1">
    <location>
        <begin position="20"/>
        <end position="187"/>
    </location>
</feature>
<dbReference type="Proteomes" id="UP000006038">
    <property type="component" value="Chromosome 5"/>
</dbReference>
<dbReference type="STRING" id="4533.J3MAD6"/>
<dbReference type="Gene3D" id="3.40.33.10">
    <property type="entry name" value="CAP"/>
    <property type="match status" value="1"/>
</dbReference>
<reference evidence="3" key="1">
    <citation type="journal article" date="2013" name="Nat. Commun.">
        <title>Whole-genome sequencing of Oryza brachyantha reveals mechanisms underlying Oryza genome evolution.</title>
        <authorList>
            <person name="Chen J."/>
            <person name="Huang Q."/>
            <person name="Gao D."/>
            <person name="Wang J."/>
            <person name="Lang Y."/>
            <person name="Liu T."/>
            <person name="Li B."/>
            <person name="Bai Z."/>
            <person name="Luis Goicoechea J."/>
            <person name="Liang C."/>
            <person name="Chen C."/>
            <person name="Zhang W."/>
            <person name="Sun S."/>
            <person name="Liao Y."/>
            <person name="Zhang X."/>
            <person name="Yang L."/>
            <person name="Song C."/>
            <person name="Wang M."/>
            <person name="Shi J."/>
            <person name="Liu G."/>
            <person name="Liu J."/>
            <person name="Zhou H."/>
            <person name="Zhou W."/>
            <person name="Yu Q."/>
            <person name="An N."/>
            <person name="Chen Y."/>
            <person name="Cai Q."/>
            <person name="Wang B."/>
            <person name="Liu B."/>
            <person name="Min J."/>
            <person name="Huang Y."/>
            <person name="Wu H."/>
            <person name="Li Z."/>
            <person name="Zhang Y."/>
            <person name="Yin Y."/>
            <person name="Song W."/>
            <person name="Jiang J."/>
            <person name="Jackson S.A."/>
            <person name="Wing R.A."/>
            <person name="Wang J."/>
            <person name="Chen M."/>
        </authorList>
    </citation>
    <scope>NUCLEOTIDE SEQUENCE [LARGE SCALE GENOMIC DNA]</scope>
    <source>
        <strain evidence="3">cv. IRGC 101232</strain>
    </source>
</reference>
<dbReference type="SMART" id="SM00198">
    <property type="entry name" value="SCP"/>
    <property type="match status" value="1"/>
</dbReference>
<protein>
    <recommendedName>
        <fullName evidence="2">SCP domain-containing protein</fullName>
    </recommendedName>
</protein>
<evidence type="ECO:0000259" key="2">
    <source>
        <dbReference type="SMART" id="SM00198"/>
    </source>
</evidence>
<evidence type="ECO:0000313" key="4">
    <source>
        <dbReference type="Proteomes" id="UP000006038"/>
    </source>
</evidence>
<keyword evidence="1" id="KW-0732">Signal</keyword>
<dbReference type="SUPFAM" id="SSF55797">
    <property type="entry name" value="PR-1-like"/>
    <property type="match status" value="1"/>
</dbReference>
<sequence length="187" mass="20201">MAVATPLLLFLLLAALTLAVAVARGYPADVVLNPPSEAPTAGMGGLVSATNGTGAYKGMAREFVDGHNKVRARYGVAPMRWDNKLARQARRWSNGMRGECVLRHSGGGRYAESLFIGRIASASDAINKWSTEEGIFDRQTGKCTGALDFHHCGHFAFIVRPNFSRVGCGRAECFNGGVFITCNYYHD</sequence>
<reference evidence="3" key="2">
    <citation type="submission" date="2013-04" db="UniProtKB">
        <authorList>
            <consortium name="EnsemblPlants"/>
        </authorList>
    </citation>
    <scope>IDENTIFICATION</scope>
</reference>
<dbReference type="Gramene" id="OB05G35600.1">
    <property type="protein sequence ID" value="OB05G35600.1"/>
    <property type="gene ID" value="OB05G35600"/>
</dbReference>